<feature type="transmembrane region" description="Helical" evidence="1">
    <location>
        <begin position="478"/>
        <end position="496"/>
    </location>
</feature>
<evidence type="ECO:0000259" key="2">
    <source>
        <dbReference type="Pfam" id="PF04892"/>
    </source>
</evidence>
<feature type="domain" description="VanZ-like" evidence="2">
    <location>
        <begin position="8"/>
        <end position="126"/>
    </location>
</feature>
<feature type="transmembrane region" description="Helical" evidence="1">
    <location>
        <begin position="83"/>
        <end position="104"/>
    </location>
</feature>
<feature type="transmembrane region" description="Helical" evidence="1">
    <location>
        <begin position="116"/>
        <end position="137"/>
    </location>
</feature>
<accession>A0A1W1IAD3</accession>
<dbReference type="STRING" id="1325564.NSJP_3785"/>
<dbReference type="Proteomes" id="UP000192042">
    <property type="component" value="Chromosome I"/>
</dbReference>
<feature type="transmembrane region" description="Helical" evidence="1">
    <location>
        <begin position="54"/>
        <end position="71"/>
    </location>
</feature>
<reference evidence="3 4" key="1">
    <citation type="submission" date="2017-03" db="EMBL/GenBank/DDBJ databases">
        <authorList>
            <person name="Afonso C.L."/>
            <person name="Miller P.J."/>
            <person name="Scott M.A."/>
            <person name="Spackman E."/>
            <person name="Goraichik I."/>
            <person name="Dimitrov K.M."/>
            <person name="Suarez D.L."/>
            <person name="Swayne D.E."/>
        </authorList>
    </citation>
    <scope>NUCLEOTIDE SEQUENCE [LARGE SCALE GENOMIC DNA]</scope>
    <source>
        <strain evidence="3">Genome sequencing of Nitrospira japonica strain NJ11</strain>
    </source>
</reference>
<feature type="transmembrane region" description="Helical" evidence="1">
    <location>
        <begin position="448"/>
        <end position="466"/>
    </location>
</feature>
<feature type="transmembrane region" description="Helical" evidence="1">
    <location>
        <begin position="422"/>
        <end position="441"/>
    </location>
</feature>
<name>A0A1W1IAD3_9BACT</name>
<keyword evidence="1" id="KW-0472">Membrane</keyword>
<dbReference type="InterPro" id="IPR006976">
    <property type="entry name" value="VanZ-like"/>
</dbReference>
<dbReference type="SUPFAM" id="SSF49899">
    <property type="entry name" value="Concanavalin A-like lectins/glucanases"/>
    <property type="match status" value="2"/>
</dbReference>
<dbReference type="RefSeq" id="WP_172834428.1">
    <property type="nucleotide sequence ID" value="NZ_LT828648.1"/>
</dbReference>
<dbReference type="KEGG" id="nja:NSJP_3785"/>
<evidence type="ECO:0000313" key="4">
    <source>
        <dbReference type="Proteomes" id="UP000192042"/>
    </source>
</evidence>
<gene>
    <name evidence="3" type="ORF">NSJP_3785</name>
</gene>
<organism evidence="3 4">
    <name type="scientific">Nitrospira japonica</name>
    <dbReference type="NCBI Taxonomy" id="1325564"/>
    <lineage>
        <taxon>Bacteria</taxon>
        <taxon>Pseudomonadati</taxon>
        <taxon>Nitrospirota</taxon>
        <taxon>Nitrospiria</taxon>
        <taxon>Nitrospirales</taxon>
        <taxon>Nitrospiraceae</taxon>
        <taxon>Nitrospira</taxon>
    </lineage>
</organism>
<protein>
    <submittedName>
        <fullName evidence="3">Putative VanZ family protein</fullName>
    </submittedName>
</protein>
<dbReference type="EMBL" id="LT828648">
    <property type="protein sequence ID" value="SLM49952.1"/>
    <property type="molecule type" value="Genomic_DNA"/>
</dbReference>
<sequence length="501" mass="55267">MIVVGLLIAYVLYIVLFGLAPFTFSLGDADSFRSIYQDKFEGFSGISRVTLWDIWTNILYFIPCGFLIVLLPQTYSRGWRFKLLLISGVSVLLSGFVETAQVFLPRAPSVADILCNWLGGVVGGLAGVLFLAALPTLKASRWQRVWRRPVAGTMAGVYVVLLAVAIGMPLTVPRDFRNWNSSYRLFLGNEGTLDRPWQGAIYLAALYDRALTADAVWTNFSAGYGVDAHTKRIQEDLVFYYDFTEQHGTIVHDRSALRPPIDLQISEKAKYTWLSPNGLLFKGGSGASSLIAPQKLADMPLTYQKELSLETWVASGELNQGGPARIVSYSIDPYDRNFTLAQQNREIVFRLRTPVSGRNGAHPALTTVDSPLDRSVQHLVAVYRDGVTMLYVNGREHARMVVQQQLSVSDMLIRGLGETFKWLVYSVLIFPLGIASRFAFLELPHGPGRLLSLGLGLLGFFLAQGLRVLTFNAPLDPLLMLVGASTLAIAVVLLPSPSCVV</sequence>
<evidence type="ECO:0000256" key="1">
    <source>
        <dbReference type="SAM" id="Phobius"/>
    </source>
</evidence>
<dbReference type="Pfam" id="PF04892">
    <property type="entry name" value="VanZ"/>
    <property type="match status" value="1"/>
</dbReference>
<dbReference type="Gene3D" id="2.60.120.200">
    <property type="match status" value="2"/>
</dbReference>
<evidence type="ECO:0000313" key="3">
    <source>
        <dbReference type="EMBL" id="SLM49952.1"/>
    </source>
</evidence>
<feature type="transmembrane region" description="Helical" evidence="1">
    <location>
        <begin position="149"/>
        <end position="172"/>
    </location>
</feature>
<feature type="transmembrane region" description="Helical" evidence="1">
    <location>
        <begin position="7"/>
        <end position="26"/>
    </location>
</feature>
<keyword evidence="4" id="KW-1185">Reference proteome</keyword>
<dbReference type="AlphaFoldDB" id="A0A1W1IAD3"/>
<dbReference type="Pfam" id="PF13385">
    <property type="entry name" value="Laminin_G_3"/>
    <property type="match status" value="1"/>
</dbReference>
<keyword evidence="1" id="KW-1133">Transmembrane helix</keyword>
<dbReference type="InterPro" id="IPR013320">
    <property type="entry name" value="ConA-like_dom_sf"/>
</dbReference>
<keyword evidence="1" id="KW-0812">Transmembrane</keyword>
<proteinExistence type="predicted"/>